<dbReference type="Pfam" id="PF14915">
    <property type="entry name" value="CCDC144C"/>
    <property type="match status" value="1"/>
</dbReference>
<feature type="coiled-coil region" evidence="5">
    <location>
        <begin position="1257"/>
        <end position="1298"/>
    </location>
</feature>
<evidence type="ECO:0000256" key="6">
    <source>
        <dbReference type="SAM" id="MobiDB-lite"/>
    </source>
</evidence>
<dbReference type="PANTHER" id="PTHR24147">
    <property type="entry name" value="ANKYRIN REPEAT DOMAIN 36-RELATED"/>
    <property type="match status" value="1"/>
</dbReference>
<feature type="compositionally biased region" description="Polar residues" evidence="6">
    <location>
        <begin position="345"/>
        <end position="356"/>
    </location>
</feature>
<dbReference type="Proteomes" id="UP000314981">
    <property type="component" value="Chromosome 13"/>
</dbReference>
<dbReference type="InterPro" id="IPR002110">
    <property type="entry name" value="Ankyrin_rpt"/>
</dbReference>
<feature type="repeat" description="ANK" evidence="4">
    <location>
        <begin position="142"/>
        <end position="174"/>
    </location>
</feature>
<feature type="repeat" description="ANK" evidence="4">
    <location>
        <begin position="208"/>
        <end position="240"/>
    </location>
</feature>
<feature type="coiled-coil region" evidence="5">
    <location>
        <begin position="936"/>
        <end position="1033"/>
    </location>
</feature>
<keyword evidence="2 4" id="KW-0040">ANK repeat</keyword>
<dbReference type="PRINTS" id="PR01415">
    <property type="entry name" value="ANKYRIN"/>
</dbReference>
<feature type="coiled-coil region" evidence="5">
    <location>
        <begin position="1181"/>
        <end position="1223"/>
    </location>
</feature>
<name>A0A4W2EJS8_BOBOX</name>
<keyword evidence="1" id="KW-0677">Repeat</keyword>
<sequence>MKKIFGYRSEKGESPLDSSISLGRDRGHRRTSFQPGYHIRDRDLKKIHKAASEGNVAKVQQVLLLRKNGLNDRDKKNRTALHLACANGHSAVVTLLLERKCLLNLCDNEKRTALMKAVECQEEECATLLLEHGADPNVMDVCGNTAVHYAVFCQNLSLAAKLLSYDADIEARNKDDLTPLLLAICERRGQMVEFLVKKKANIHAVDKMKRTALMLAVMYESPDVVRLLLQQGADIFSQDVFGWTAEEYAVISGFDIFCQLISEYKEKRSKTSPENSNPVGESSEEHSSRRFPNKPGVDLGPTSNDEVLDFKTKHVLKSKLMKLMKASQLSKRNKAKCGILRPEGTTFSQDNNSGSNAEDVVETFPKPSPWFKGICHPAFPSPEPVSKLLKSVAGLGRTKQSISEILPQKYVDHLPGTSGQRGKKTLNGQVEESPGKYPNVKPAVRMKDSVPNNTVRMKDFQTSISDLSRELDLEMITEEKQEKLDEDENNHAQVEEEKKHKSSEVEVSENVCDAADESGLFQQRKRGGNSNQEFPAMQNEGSDSSDPGVHRKGVKKKNDDKWTPEERVIAPIFEKTDSLTGGLLHVNDDGTLREVDQGDDRPARKTPYEKKKVKEQINYVNDLDDLTQSSETVSEDGDGLYSTNSSLEVEPLDVGRKDSGSLLKIWDAVFSCERLVAFQRSHCELLREKNHKMKSKVRGLQKELSESKEVKSQLEHQKAMWEQDLSSLRFTLKQEEGNRRNSNMLYEKMREELRRKEDEYRKEIEMKQQLEFTLQTLKKELKTVRNNGNQVSGSGRKAKDLLHKNHMLQDEIASLRLEIDAVKNQKQEKEKKYFEDIENLQKAMKSKEEILTETIFQYTGQLNVLIAENTMLKSELENNKQSKQALETEVESYRSRLAAATHDHDQGQTSQRDLELAFQKANDERLCLQDQMKLDVTKLRSNSEMASQQLSEVESQFNKLKIKLHQTRDDLREKTLMLECVQRDPSQAECQKQEIEHKYQNKQGKVNEYLKKQESLEERLSQLQSENMLLRQQVGDAQNGADSKEKTVIGIQDEIQQIMKKVHAEIEEQGLMVMGKDKELVNEWNPLEERPCQYEDERAGELQEAQDQHVEAMRCAEKTQDHIQKLEIENAELQTTVKKQVGKIEHLQKNLLSTRLIDHLPAELETACSQCLHLDAKNRVLQQELLSMKGWQRKCEKLEKENKKLQQEIRAASQENLQQVQEEHIASIRSQMELRFKDLESELSKMKTFRDSNKAELEKYKQLYLEELKVKKALEKRLDKTNERLAETSTKLEVEKQQNKSLLSTLTTRPLLERPGVGNFNNTLIFNSNLCPRANLEFSTSVPLTSNSSMMTYLLKTRRKLEKSITRELEEGAAEFESEFSRLSSLLSTGGSNLYRD</sequence>
<dbReference type="Gene3D" id="1.25.40.20">
    <property type="entry name" value="Ankyrin repeat-containing domain"/>
    <property type="match status" value="2"/>
</dbReference>
<dbReference type="SMART" id="SM00248">
    <property type="entry name" value="ANK"/>
    <property type="match status" value="5"/>
</dbReference>
<feature type="region of interest" description="Disordered" evidence="6">
    <location>
        <begin position="480"/>
        <end position="562"/>
    </location>
</feature>
<protein>
    <submittedName>
        <fullName evidence="9">Uncharacterized protein</fullName>
    </submittedName>
</protein>
<feature type="repeat" description="ANK" evidence="4">
    <location>
        <begin position="109"/>
        <end position="141"/>
    </location>
</feature>
<feature type="repeat" description="ANK" evidence="4">
    <location>
        <begin position="175"/>
        <end position="207"/>
    </location>
</feature>
<dbReference type="PANTHER" id="PTHR24147:SF64">
    <property type="entry name" value="ANKYRIN REPEAT DOMAIN-CONTAINING PROTEIN 19-RELATED"/>
    <property type="match status" value="1"/>
</dbReference>
<keyword evidence="10" id="KW-1185">Reference proteome</keyword>
<feature type="coiled-coil region" evidence="5">
    <location>
        <begin position="683"/>
        <end position="843"/>
    </location>
</feature>
<dbReference type="PROSITE" id="PS50088">
    <property type="entry name" value="ANK_REPEAT"/>
    <property type="match status" value="5"/>
</dbReference>
<dbReference type="Ensembl" id="ENSBIXT00000020448.1">
    <property type="protein sequence ID" value="ENSBIXP00000033700.1"/>
    <property type="gene ID" value="ENSBIXG00000002568.1"/>
</dbReference>
<dbReference type="Ensembl" id="ENSBIXT00000020440.1">
    <property type="protein sequence ID" value="ENSBIXP00000011208.1"/>
    <property type="gene ID" value="ENSBIXG00000002568.1"/>
</dbReference>
<feature type="repeat" description="ANK" evidence="4">
    <location>
        <begin position="76"/>
        <end position="108"/>
    </location>
</feature>
<feature type="region of interest" description="Disordered" evidence="6">
    <location>
        <begin position="1"/>
        <end position="34"/>
    </location>
</feature>
<evidence type="ECO:0000259" key="8">
    <source>
        <dbReference type="Pfam" id="PF14915"/>
    </source>
</evidence>
<accession>A0A4W2EJS8</accession>
<feature type="compositionally biased region" description="Basic and acidic residues" evidence="6">
    <location>
        <begin position="480"/>
        <end position="504"/>
    </location>
</feature>
<dbReference type="Ensembl" id="ENSBIXT00000020457.1">
    <property type="protein sequence ID" value="ENSBIXP00000033691.1"/>
    <property type="gene ID" value="ENSBIXG00000002568.1"/>
</dbReference>
<feature type="compositionally biased region" description="Polar residues" evidence="6">
    <location>
        <begin position="528"/>
        <end position="545"/>
    </location>
</feature>
<dbReference type="InterPro" id="IPR050657">
    <property type="entry name" value="Ankyrin_repeat_domain"/>
</dbReference>
<keyword evidence="3 5" id="KW-0175">Coiled coil</keyword>
<proteinExistence type="predicted"/>
<evidence type="ECO:0000256" key="3">
    <source>
        <dbReference type="ARBA" id="ARBA00023054"/>
    </source>
</evidence>
<feature type="region of interest" description="Disordered" evidence="6">
    <location>
        <begin position="268"/>
        <end position="305"/>
    </location>
</feature>
<evidence type="ECO:0000256" key="5">
    <source>
        <dbReference type="SAM" id="Coils"/>
    </source>
</evidence>
<dbReference type="Pfam" id="PF12001">
    <property type="entry name" value="DUF3496"/>
    <property type="match status" value="1"/>
</dbReference>
<feature type="region of interest" description="Disordered" evidence="6">
    <location>
        <begin position="412"/>
        <end position="438"/>
    </location>
</feature>
<organism evidence="9 10">
    <name type="scientific">Bos indicus x Bos taurus</name>
    <name type="common">Hybrid cattle</name>
    <dbReference type="NCBI Taxonomy" id="30522"/>
    <lineage>
        <taxon>Eukaryota</taxon>
        <taxon>Metazoa</taxon>
        <taxon>Chordata</taxon>
        <taxon>Craniata</taxon>
        <taxon>Vertebrata</taxon>
        <taxon>Euteleostomi</taxon>
        <taxon>Mammalia</taxon>
        <taxon>Eutheria</taxon>
        <taxon>Laurasiatheria</taxon>
        <taxon>Artiodactyla</taxon>
        <taxon>Ruminantia</taxon>
        <taxon>Pecora</taxon>
        <taxon>Bovidae</taxon>
        <taxon>Bovinae</taxon>
        <taxon>Bos</taxon>
    </lineage>
</organism>
<evidence type="ECO:0000256" key="2">
    <source>
        <dbReference type="ARBA" id="ARBA00023043"/>
    </source>
</evidence>
<dbReference type="InterPro" id="IPR036770">
    <property type="entry name" value="Ankyrin_rpt-contain_sf"/>
</dbReference>
<feature type="domain" description="DUF3496" evidence="7">
    <location>
        <begin position="1229"/>
        <end position="1335"/>
    </location>
</feature>
<evidence type="ECO:0000256" key="1">
    <source>
        <dbReference type="ARBA" id="ARBA00022737"/>
    </source>
</evidence>
<feature type="region of interest" description="Disordered" evidence="6">
    <location>
        <begin position="341"/>
        <end position="360"/>
    </location>
</feature>
<feature type="coiled-coil region" evidence="5">
    <location>
        <begin position="869"/>
        <end position="903"/>
    </location>
</feature>
<reference evidence="9 10" key="1">
    <citation type="submission" date="2018-11" db="EMBL/GenBank/DDBJ databases">
        <title>Haplotype-resolved cattle genomes.</title>
        <authorList>
            <person name="Low W.Y."/>
            <person name="Tearle R."/>
            <person name="Bickhart D.M."/>
            <person name="Rosen B.D."/>
            <person name="Koren S."/>
            <person name="Rhie A."/>
            <person name="Hiendleder S."/>
            <person name="Phillippy A.M."/>
            <person name="Smith T.P.L."/>
            <person name="Williams J.L."/>
        </authorList>
    </citation>
    <scope>NUCLEOTIDE SEQUENCE [LARGE SCALE GENOMIC DNA]</scope>
</reference>
<dbReference type="Ensembl" id="ENSBIXT00000020441.1">
    <property type="protein sequence ID" value="ENSBIXP00000011209.1"/>
    <property type="gene ID" value="ENSBIXG00000002568.1"/>
</dbReference>
<dbReference type="InterPro" id="IPR021885">
    <property type="entry name" value="DUF3496"/>
</dbReference>
<evidence type="ECO:0000259" key="7">
    <source>
        <dbReference type="Pfam" id="PF12001"/>
    </source>
</evidence>
<reference evidence="9" key="2">
    <citation type="submission" date="2025-05" db="UniProtKB">
        <authorList>
            <consortium name="Ensembl"/>
        </authorList>
    </citation>
    <scope>IDENTIFICATION</scope>
</reference>
<feature type="domain" description="CCDC144C-like coiled-coil" evidence="8">
    <location>
        <begin position="790"/>
        <end position="1136"/>
    </location>
</feature>
<dbReference type="SUPFAM" id="SSF48403">
    <property type="entry name" value="Ankyrin repeat"/>
    <property type="match status" value="1"/>
</dbReference>
<evidence type="ECO:0000256" key="4">
    <source>
        <dbReference type="PROSITE-ProRule" id="PRU00023"/>
    </source>
</evidence>
<dbReference type="InterPro" id="IPR039497">
    <property type="entry name" value="CC144C-like_CC_dom"/>
</dbReference>
<evidence type="ECO:0000313" key="9">
    <source>
        <dbReference type="Ensembl" id="ENSBIXP00000033700.1"/>
    </source>
</evidence>
<dbReference type="OMA" id="ICHFLIC"/>
<dbReference type="PROSITE" id="PS50297">
    <property type="entry name" value="ANK_REP_REGION"/>
    <property type="match status" value="4"/>
</dbReference>
<dbReference type="Pfam" id="PF12796">
    <property type="entry name" value="Ank_2"/>
    <property type="match status" value="2"/>
</dbReference>
<dbReference type="Pfam" id="PF00023">
    <property type="entry name" value="Ank"/>
    <property type="match status" value="1"/>
</dbReference>
<dbReference type="FunFam" id="1.25.40.20:FF:000208">
    <property type="entry name" value="Ankyrin repeat domain-containing protein 26"/>
    <property type="match status" value="1"/>
</dbReference>
<dbReference type="STRING" id="30522.A0A4W2EJS8"/>
<evidence type="ECO:0000313" key="10">
    <source>
        <dbReference type="Proteomes" id="UP000314981"/>
    </source>
</evidence>
<feature type="coiled-coil region" evidence="5">
    <location>
        <begin position="1116"/>
        <end position="1150"/>
    </location>
</feature>